<gene>
    <name evidence="3" type="ORF">JKA74_10955</name>
</gene>
<evidence type="ECO:0000256" key="1">
    <source>
        <dbReference type="SAM" id="SignalP"/>
    </source>
</evidence>
<comment type="caution">
    <text evidence="3">The sequence shown here is derived from an EMBL/GenBank/DDBJ whole genome shotgun (WGS) entry which is preliminary data.</text>
</comment>
<dbReference type="InterPro" id="IPR007314">
    <property type="entry name" value="Cofac_haem-bd_dom"/>
</dbReference>
<feature type="domain" description="Haem-binding uptake Tiki superfamily ChaN" evidence="2">
    <location>
        <begin position="40"/>
        <end position="240"/>
    </location>
</feature>
<dbReference type="CDD" id="cd14727">
    <property type="entry name" value="ChanN-like"/>
    <property type="match status" value="1"/>
</dbReference>
<evidence type="ECO:0000259" key="2">
    <source>
        <dbReference type="Pfam" id="PF04187"/>
    </source>
</evidence>
<dbReference type="EMBL" id="JAEQBW010000004">
    <property type="protein sequence ID" value="MBK6265557.1"/>
    <property type="molecule type" value="Genomic_DNA"/>
</dbReference>
<evidence type="ECO:0000313" key="3">
    <source>
        <dbReference type="EMBL" id="MBK6265557.1"/>
    </source>
</evidence>
<keyword evidence="3" id="KW-0449">Lipoprotein</keyword>
<dbReference type="SUPFAM" id="SSF159501">
    <property type="entry name" value="EreA/ChaN-like"/>
    <property type="match status" value="1"/>
</dbReference>
<dbReference type="Proteomes" id="UP000611723">
    <property type="component" value="Unassembled WGS sequence"/>
</dbReference>
<keyword evidence="4" id="KW-1185">Reference proteome</keyword>
<dbReference type="AlphaFoldDB" id="A0A935C9F2"/>
<feature type="signal peptide" evidence="1">
    <location>
        <begin position="1"/>
        <end position="19"/>
    </location>
</feature>
<proteinExistence type="predicted"/>
<feature type="chain" id="PRO_5036953250" evidence="1">
    <location>
        <begin position="20"/>
        <end position="285"/>
    </location>
</feature>
<dbReference type="RefSeq" id="WP_201431236.1">
    <property type="nucleotide sequence ID" value="NZ_JAEQBW010000004.1"/>
</dbReference>
<sequence length="285" mass="32831">MKSLKIFILLQFLTLIGSAQHLPAYQIFDEKGKKTSYKKMLKQVKKSDIFLFGELHDNAIAHWLQLELIKNAYSHNENLLLGAEMMEADNQASLNEFLEGKMDQKGLDSTARLWPNYKTDYAPLVNFAKENEIPFIATNVPRRYANLVYKNGFTALDSLSKEEKEWIVPLPFPFDSELPTYKNILAMMGDHGSEKLVMAQALKDATMAHFILKNYKEGHLFIHFNGAYHSDFYEGILWYLQQEKPMLNYLTISTVTQNNLSKLEEEHVGKAHFIICVDADMTSTY</sequence>
<reference evidence="3" key="1">
    <citation type="submission" date="2021-01" db="EMBL/GenBank/DDBJ databases">
        <title>Marivirga aurantiaca sp. nov., isolated from intertidal surface sediments.</title>
        <authorList>
            <person name="Zhang M."/>
        </authorList>
    </citation>
    <scope>NUCLEOTIDE SEQUENCE</scope>
    <source>
        <strain evidence="3">S37H4</strain>
    </source>
</reference>
<organism evidence="3 4">
    <name type="scientific">Marivirga aurantiaca</name>
    <dbReference type="NCBI Taxonomy" id="2802615"/>
    <lineage>
        <taxon>Bacteria</taxon>
        <taxon>Pseudomonadati</taxon>
        <taxon>Bacteroidota</taxon>
        <taxon>Cytophagia</taxon>
        <taxon>Cytophagales</taxon>
        <taxon>Marivirgaceae</taxon>
        <taxon>Marivirga</taxon>
    </lineage>
</organism>
<evidence type="ECO:0000313" key="4">
    <source>
        <dbReference type="Proteomes" id="UP000611723"/>
    </source>
</evidence>
<name>A0A935C9F2_9BACT</name>
<dbReference type="Pfam" id="PF04187">
    <property type="entry name" value="Cofac_haem_bdg"/>
    <property type="match status" value="1"/>
</dbReference>
<keyword evidence="1" id="KW-0732">Signal</keyword>
<dbReference type="Gene3D" id="3.40.50.11550">
    <property type="match status" value="1"/>
</dbReference>
<accession>A0A935C9F2</accession>
<protein>
    <submittedName>
        <fullName evidence="3">ChaN family lipoprotein</fullName>
    </submittedName>
</protein>